<feature type="region of interest" description="Disordered" evidence="1">
    <location>
        <begin position="1032"/>
        <end position="1102"/>
    </location>
</feature>
<feature type="region of interest" description="Disordered" evidence="1">
    <location>
        <begin position="578"/>
        <end position="597"/>
    </location>
</feature>
<feature type="region of interest" description="Disordered" evidence="1">
    <location>
        <begin position="995"/>
        <end position="1015"/>
    </location>
</feature>
<reference evidence="2" key="1">
    <citation type="journal article" date="2022" name="New Phytol.">
        <title>Evolutionary transition to the ectomycorrhizal habit in the genomes of a hyperdiverse lineage of mushroom-forming fungi.</title>
        <authorList>
            <person name="Looney B."/>
            <person name="Miyauchi S."/>
            <person name="Morin E."/>
            <person name="Drula E."/>
            <person name="Courty P.E."/>
            <person name="Kohler A."/>
            <person name="Kuo A."/>
            <person name="LaButti K."/>
            <person name="Pangilinan J."/>
            <person name="Lipzen A."/>
            <person name="Riley R."/>
            <person name="Andreopoulos W."/>
            <person name="He G."/>
            <person name="Johnson J."/>
            <person name="Nolan M."/>
            <person name="Tritt A."/>
            <person name="Barry K.W."/>
            <person name="Grigoriev I.V."/>
            <person name="Nagy L.G."/>
            <person name="Hibbett D."/>
            <person name="Henrissat B."/>
            <person name="Matheny P.B."/>
            <person name="Labbe J."/>
            <person name="Martin F.M."/>
        </authorList>
    </citation>
    <scope>NUCLEOTIDE SEQUENCE</scope>
    <source>
        <strain evidence="2">BPL690</strain>
    </source>
</reference>
<evidence type="ECO:0000313" key="2">
    <source>
        <dbReference type="EMBL" id="KAI0306505.1"/>
    </source>
</evidence>
<feature type="compositionally biased region" description="Basic and acidic residues" evidence="1">
    <location>
        <begin position="36"/>
        <end position="50"/>
    </location>
</feature>
<feature type="compositionally biased region" description="Polar residues" evidence="1">
    <location>
        <begin position="854"/>
        <end position="877"/>
    </location>
</feature>
<proteinExistence type="predicted"/>
<feature type="compositionally biased region" description="Polar residues" evidence="1">
    <location>
        <begin position="1081"/>
        <end position="1102"/>
    </location>
</feature>
<feature type="compositionally biased region" description="Basic and acidic residues" evidence="1">
    <location>
        <begin position="421"/>
        <end position="445"/>
    </location>
</feature>
<feature type="region of interest" description="Disordered" evidence="1">
    <location>
        <begin position="1"/>
        <end position="493"/>
    </location>
</feature>
<feature type="compositionally biased region" description="Polar residues" evidence="1">
    <location>
        <begin position="174"/>
        <end position="192"/>
    </location>
</feature>
<evidence type="ECO:0000256" key="1">
    <source>
        <dbReference type="SAM" id="MobiDB-lite"/>
    </source>
</evidence>
<feature type="compositionally biased region" description="Low complexity" evidence="1">
    <location>
        <begin position="887"/>
        <end position="910"/>
    </location>
</feature>
<comment type="caution">
    <text evidence="2">The sequence shown here is derived from an EMBL/GenBank/DDBJ whole genome shotgun (WGS) entry which is preliminary data.</text>
</comment>
<feature type="region of interest" description="Disordered" evidence="1">
    <location>
        <begin position="812"/>
        <end position="966"/>
    </location>
</feature>
<sequence>MNTYKLWKPNTTVSLSQETDRSRHKHLSSSSFHHNKNSESRTTAREDARLRSTRGYVSDGPLPSSSSQTLAPKHPTGTTSLATANKPSHNTHSQPSQGHSSYVSQKLPLPSTPLPQETHLNERHLVSTHDPRAASIRAVVATEKSPVPSSDPIRHTDDHHKNFRHRHRKLLNGASESAEPQTTSIWPLSSSFLKKVSPESREKDKEKSRNKVKDDDPKAIFRSKERGRAERAQVQTLRDQRERDPRHEEERRRYKEERRRERERRKEEEQPHDEYAQKTTRDQERRHEARDGLVPAAPLGRDPRLTRVKDSDESDNSLMKPQGSVRPRRHQRDYPSTAAVVPTVLRQSIHPANSAQVPTAQSENNTPVNLNESRRATTSVQPPHGMLSASNERSSAKPHRSSPSQNLTVPYPPGYAVSASDSEHASRRDHRSKTIESGRSIERPRTSGGHRTSLAPDSISKPPPTQYAQPPLDKGPHKSEKQSKGPLGGWLFHRETSNTHSKSMDTHTANQNATQVISRAAPPPLMRSDNSDSIPQVVSIRAGEGPADYLQEFGARRATLPAVAPAVKDAVARQTLPTVQVLQQPQSHDKQPRGLPRPVASVQLDVPSQNLSTHVSSPQPWLQSAQWSTEPQPMSPPPRPAMVPSPVVFPASLTSLVAPVETQRHPTPARSAHHGSSSHQENTSFPANSRPPIPLVHSYTVPLPAVGGGQRASPQGASSTGQDVNGSKHPRHPSALVGYTNTQPSHVAPSLSRPIAPDLAAAFPVREDNTDTYHRHPIQGERPQDTQPSREIAEQWDRHGHYQDSTARLVVSAVPSSERTPRSTKASPSLHPRPPLTNPDLLHAHDPSRPGLYNTLNQNPNSSQYPATLIYPSSSPRTHVEASSAINNLPVANAPPNNPSPKFKSGNPSPRSRSQAVAPSQGPTPPVAAHITTRTPSHETGSTTLLGQTPSSQGSMSLLPMSPAAHPQAVVPRAGTHNGQQPVQVLADSLGDRYAHPALHSHGSSAARQTNARHYHSASAPIAPVSSLAPLPHARSQTQPTPRVSVPISPTPVRSYPTTQATGDPLSARIPVSGYTPAPSIRQQRNTIPSPSQESELNTPSSLAVSTKLPIVSDEPIAPVMSTQSYQEPKKKSGFFQGLGLFRSKSSAQKRNPHEAEALDPRAQSISTKLASSKPPAPLQYDSDSKLKKLKTTAATHTPAPAVAAPAPPPAQRAPMPVSTAFRPQCVRIISNHVEAVSHYVRCIGGGC</sequence>
<feature type="compositionally biased region" description="Pro residues" evidence="1">
    <location>
        <begin position="633"/>
        <end position="643"/>
    </location>
</feature>
<feature type="compositionally biased region" description="Low complexity" evidence="1">
    <location>
        <begin position="1192"/>
        <end position="1205"/>
    </location>
</feature>
<feature type="compositionally biased region" description="Basic residues" evidence="1">
    <location>
        <begin position="161"/>
        <end position="170"/>
    </location>
</feature>
<evidence type="ECO:0000313" key="3">
    <source>
        <dbReference type="Proteomes" id="UP001203297"/>
    </source>
</evidence>
<keyword evidence="3" id="KW-1185">Reference proteome</keyword>
<dbReference type="Proteomes" id="UP001203297">
    <property type="component" value="Unassembled WGS sequence"/>
</dbReference>
<dbReference type="EMBL" id="WTXG01000003">
    <property type="protein sequence ID" value="KAI0306505.1"/>
    <property type="molecule type" value="Genomic_DNA"/>
</dbReference>
<feature type="region of interest" description="Disordered" evidence="1">
    <location>
        <begin position="771"/>
        <end position="790"/>
    </location>
</feature>
<feature type="compositionally biased region" description="Polar residues" evidence="1">
    <location>
        <begin position="350"/>
        <end position="381"/>
    </location>
</feature>
<protein>
    <submittedName>
        <fullName evidence="2">Uncharacterized protein</fullName>
    </submittedName>
</protein>
<feature type="compositionally biased region" description="Polar residues" evidence="1">
    <location>
        <begin position="1"/>
        <end position="17"/>
    </location>
</feature>
<feature type="region of interest" description="Disordered" evidence="1">
    <location>
        <begin position="608"/>
        <end position="646"/>
    </location>
</feature>
<feature type="compositionally biased region" description="Polar residues" evidence="1">
    <location>
        <begin position="608"/>
        <end position="630"/>
    </location>
</feature>
<feature type="compositionally biased region" description="Polar residues" evidence="1">
    <location>
        <begin position="712"/>
        <end position="725"/>
    </location>
</feature>
<feature type="compositionally biased region" description="Basic and acidic residues" evidence="1">
    <location>
        <begin position="771"/>
        <end position="784"/>
    </location>
</feature>
<feature type="compositionally biased region" description="Polar residues" evidence="1">
    <location>
        <begin position="932"/>
        <end position="956"/>
    </location>
</feature>
<dbReference type="AlphaFoldDB" id="A0AAD4MAJ3"/>
<feature type="compositionally biased region" description="Basic and acidic residues" evidence="1">
    <location>
        <begin position="119"/>
        <end position="132"/>
    </location>
</feature>
<feature type="region of interest" description="Disordered" evidence="1">
    <location>
        <begin position="1145"/>
        <end position="1216"/>
    </location>
</feature>
<feature type="compositionally biased region" description="Polar residues" evidence="1">
    <location>
        <begin position="63"/>
        <end position="104"/>
    </location>
</feature>
<feature type="compositionally biased region" description="Basic and acidic residues" evidence="1">
    <location>
        <begin position="196"/>
        <end position="231"/>
    </location>
</feature>
<feature type="region of interest" description="Disordered" evidence="1">
    <location>
        <begin position="662"/>
        <end position="752"/>
    </location>
</feature>
<feature type="compositionally biased region" description="Polar residues" evidence="1">
    <location>
        <begin position="814"/>
        <end position="827"/>
    </location>
</feature>
<organism evidence="2 3">
    <name type="scientific">Multifurca ochricompacta</name>
    <dbReference type="NCBI Taxonomy" id="376703"/>
    <lineage>
        <taxon>Eukaryota</taxon>
        <taxon>Fungi</taxon>
        <taxon>Dikarya</taxon>
        <taxon>Basidiomycota</taxon>
        <taxon>Agaricomycotina</taxon>
        <taxon>Agaricomycetes</taxon>
        <taxon>Russulales</taxon>
        <taxon>Russulaceae</taxon>
        <taxon>Multifurca</taxon>
    </lineage>
</organism>
<accession>A0AAD4MAJ3</accession>
<feature type="compositionally biased region" description="Basic and acidic residues" evidence="1">
    <location>
        <begin position="238"/>
        <end position="291"/>
    </location>
</feature>
<feature type="compositionally biased region" description="Polar residues" evidence="1">
    <location>
        <begin position="674"/>
        <end position="687"/>
    </location>
</feature>
<feature type="compositionally biased region" description="Basic and acidic residues" evidence="1">
    <location>
        <begin position="301"/>
        <end position="311"/>
    </location>
</feature>
<name>A0AAD4MAJ3_9AGAM</name>
<feature type="compositionally biased region" description="Basic and acidic residues" evidence="1">
    <location>
        <begin position="474"/>
        <end position="483"/>
    </location>
</feature>
<gene>
    <name evidence="2" type="ORF">B0F90DRAFT_1690458</name>
</gene>